<organism evidence="2 3">
    <name type="scientific">Candidatus Methanoperedens nitratireducens</name>
    <dbReference type="NCBI Taxonomy" id="1392998"/>
    <lineage>
        <taxon>Archaea</taxon>
        <taxon>Methanobacteriati</taxon>
        <taxon>Methanobacteriota</taxon>
        <taxon>Stenosarchaea group</taxon>
        <taxon>Methanomicrobia</taxon>
        <taxon>Methanosarcinales</taxon>
        <taxon>ANME-2 cluster</taxon>
        <taxon>Candidatus Methanoperedentaceae</taxon>
        <taxon>Candidatus Methanoperedens</taxon>
    </lineage>
</organism>
<keyword evidence="1" id="KW-0812">Transmembrane</keyword>
<keyword evidence="1" id="KW-0472">Membrane</keyword>
<reference evidence="2 3" key="1">
    <citation type="submission" date="2015-09" db="EMBL/GenBank/DDBJ databases">
        <title>A metagenomics-based metabolic model of nitrate-dependent anaerobic oxidation of methane by Methanoperedens-like archaea.</title>
        <authorList>
            <person name="Arshad A."/>
            <person name="Speth D.R."/>
            <person name="De Graaf R.M."/>
            <person name="Op Den Camp H.J."/>
            <person name="Jetten M.S."/>
            <person name="Welte C.U."/>
        </authorList>
    </citation>
    <scope>NUCLEOTIDE SEQUENCE [LARGE SCALE GENOMIC DNA]</scope>
</reference>
<protein>
    <submittedName>
        <fullName evidence="2">Uncharacterized protein</fullName>
    </submittedName>
</protein>
<evidence type="ECO:0000313" key="3">
    <source>
        <dbReference type="Proteomes" id="UP000050360"/>
    </source>
</evidence>
<feature type="transmembrane region" description="Helical" evidence="1">
    <location>
        <begin position="5"/>
        <end position="23"/>
    </location>
</feature>
<dbReference type="AlphaFoldDB" id="A0A0P8CMU9"/>
<keyword evidence="1" id="KW-1133">Transmembrane helix</keyword>
<dbReference type="Proteomes" id="UP000050360">
    <property type="component" value="Unassembled WGS sequence"/>
</dbReference>
<sequence>MKKKYIYGIIILSLVFIYSYYAISGLNGYGIIKVHTEKTEFSVGEDVKIYTRNIGLTPLGGSPNWQVYKINDKNETVPFFSWDDIPGNDSNKLIDFIMQSYGTSWVKNAKIEKKDNEGIIDIFIDNNYISLQLNDKKDKATMISTDGWKIGLTVKKENNRLNIYEALVVQESLKCCQTALPLGYFRVDGIWVWKPQSSGFYKVVVFISQPPSYELTERTPADHMIITVK</sequence>
<accession>A0A0P8CMU9</accession>
<proteinExistence type="predicted"/>
<gene>
    <name evidence="2" type="ORF">MPEBLZ_00562</name>
</gene>
<dbReference type="EMBL" id="LKCM01000050">
    <property type="protein sequence ID" value="KPQ44883.1"/>
    <property type="molecule type" value="Genomic_DNA"/>
</dbReference>
<name>A0A0P8CMU9_9EURY</name>
<evidence type="ECO:0000256" key="1">
    <source>
        <dbReference type="SAM" id="Phobius"/>
    </source>
</evidence>
<evidence type="ECO:0000313" key="2">
    <source>
        <dbReference type="EMBL" id="KPQ44883.1"/>
    </source>
</evidence>
<comment type="caution">
    <text evidence="2">The sequence shown here is derived from an EMBL/GenBank/DDBJ whole genome shotgun (WGS) entry which is preliminary data.</text>
</comment>